<organism evidence="10 11">
    <name type="scientific">Micromonas commoda (strain RCC299 / NOUM17 / CCMP2709)</name>
    <name type="common">Picoplanktonic green alga</name>
    <dbReference type="NCBI Taxonomy" id="296587"/>
    <lineage>
        <taxon>Eukaryota</taxon>
        <taxon>Viridiplantae</taxon>
        <taxon>Chlorophyta</taxon>
        <taxon>Mamiellophyceae</taxon>
        <taxon>Mamiellales</taxon>
        <taxon>Mamiellaceae</taxon>
        <taxon>Micromonas</taxon>
    </lineage>
</organism>
<comment type="similarity">
    <text evidence="1">Belongs to the NAD kinase family.</text>
</comment>
<dbReference type="Gene3D" id="2.60.200.30">
    <property type="entry name" value="Probable inorganic polyphosphate/atp-NAD kinase, domain 2"/>
    <property type="match status" value="1"/>
</dbReference>
<dbReference type="EMBL" id="CP001334">
    <property type="protein sequence ID" value="ACO67901.1"/>
    <property type="molecule type" value="Genomic_DNA"/>
</dbReference>
<feature type="compositionally biased region" description="Basic and acidic residues" evidence="8">
    <location>
        <begin position="474"/>
        <end position="491"/>
    </location>
</feature>
<evidence type="ECO:0000256" key="6">
    <source>
        <dbReference type="ARBA" id="ARBA00022857"/>
    </source>
</evidence>
<evidence type="ECO:0000256" key="3">
    <source>
        <dbReference type="ARBA" id="ARBA00022741"/>
    </source>
</evidence>
<dbReference type="FunFam" id="2.60.200.30:FF:000009">
    <property type="entry name" value="Poly(P)/ATP NAD kinase"/>
    <property type="match status" value="1"/>
</dbReference>
<dbReference type="PROSITE" id="PS50056">
    <property type="entry name" value="TYR_PHOSPHATASE_2"/>
    <property type="match status" value="1"/>
</dbReference>
<dbReference type="FunCoup" id="C1EIQ0">
    <property type="interactions" value="496"/>
</dbReference>
<keyword evidence="5" id="KW-0067">ATP-binding</keyword>
<dbReference type="GeneID" id="8249576"/>
<dbReference type="InterPro" id="IPR055214">
    <property type="entry name" value="PTP-NADK"/>
</dbReference>
<dbReference type="OrthoDB" id="24581at2759"/>
<evidence type="ECO:0000256" key="4">
    <source>
        <dbReference type="ARBA" id="ARBA00022777"/>
    </source>
</evidence>
<sequence>MATRTVCGTYGVDRRSPRGDSRAGGRVVRATPAGRLGGSLAASRGRHGRAGHVSRATLDAEGIPWNIPDANKKKNGDAKAPPGLSLEQFPGETLPELADRLEAAVEKAFGDRMYEECVVDMTPFGIEECYGDVASAVAEVVVAANAAETAGKFNMALRRKELRRLRAALWELRLTLEKHGPGSCTMSIRHRLEALRSASLDVCHPQMRAHDAPNATAIPNFQTVHLDFSVDALPDPFSSDRSGSFDGADALCRTEPPEVAFYRGGQPTAEGRAWMVSRGFKTIVDLRFEDRDNQWTRPLGGVDGKGGKVGHVESQLEVVHIPVTDMEPPSFEAVERFIEIANDETKRPMLVHCKAGIGRTGSMVSCWRISRGMDVEEALALESLNCDFGSIAQEAFVRSFADRFVQKRKTAEEMKREEEDAWTAEREKVAERTRRERAETRLANVAKESESRRRKGGDPIYRVVEASASVDLSDDGKSVFEQPADKSESRTSRGGSFYEGAGFHEDDFDNVSANRVPSTSFGPEGTGSGGVRADEPVAIGEHSDLDQAPDMYVIRTDGFTCTREEIEERMLKISHPSTQQLVLVWRKPPKRIFILKKLGPALLQNLVEVAHAMLSMGFQVVVEASVLEEMRIEREHAREMNEGANGSRRAPRDFAGTYDESEHAEEIREYVYSTCEALKVDEMTGRIPKEDWGTFDLIVCLGGDGVILHASKLFQGPVPPVLGFHLGSMGFLTNHPPERMAQSLLQSVGKGTKKVANVKGGIPITLRMRLECTLVKARDSERNGGGGTPSHTFTILNEVLVDRGPSPFLSKIEAYDRGQLITTIQADGVMLATATGSTAYSVSAGGSMVHPNVPAILMTPICPHTLSFRPVILPDSVEVELRVADDARQSAWVSFDGKERAELMPGDSVFIRMSQFPVPTVNYADQTGDFISSLRRCLRWNERDEQQPLDETAKRELRKLSEPRSISVDMSASQSVDADEVENPVKPR</sequence>
<proteinExistence type="inferred from homology"/>
<feature type="region of interest" description="Disordered" evidence="8">
    <location>
        <begin position="472"/>
        <end position="534"/>
    </location>
</feature>
<evidence type="ECO:0000313" key="11">
    <source>
        <dbReference type="Proteomes" id="UP000002009"/>
    </source>
</evidence>
<protein>
    <submittedName>
        <fullName evidence="10">Nad-k like protein</fullName>
    </submittedName>
</protein>
<keyword evidence="4" id="KW-0418">Kinase</keyword>
<feature type="compositionally biased region" description="Polar residues" evidence="8">
    <location>
        <begin position="511"/>
        <end position="521"/>
    </location>
</feature>
<dbReference type="GO" id="GO:0006741">
    <property type="term" value="P:NADP+ biosynthetic process"/>
    <property type="evidence" value="ECO:0007669"/>
    <property type="project" value="InterPro"/>
</dbReference>
<keyword evidence="3" id="KW-0547">Nucleotide-binding</keyword>
<feature type="region of interest" description="Disordered" evidence="8">
    <location>
        <begin position="1"/>
        <end position="26"/>
    </location>
</feature>
<dbReference type="GO" id="GO:0003951">
    <property type="term" value="F:NAD+ kinase activity"/>
    <property type="evidence" value="ECO:0007669"/>
    <property type="project" value="InterPro"/>
</dbReference>
<dbReference type="Gene3D" id="3.40.50.10330">
    <property type="entry name" value="Probable inorganic polyphosphate/atp-NAD kinase, domain 1"/>
    <property type="match status" value="1"/>
</dbReference>
<keyword evidence="6" id="KW-0521">NADP</keyword>
<dbReference type="InterPro" id="IPR002504">
    <property type="entry name" value="NADK"/>
</dbReference>
<dbReference type="STRING" id="296587.C1EIQ0"/>
<feature type="domain" description="Tyrosine specific protein phosphatases" evidence="9">
    <location>
        <begin position="335"/>
        <end position="379"/>
    </location>
</feature>
<dbReference type="PANTHER" id="PTHR20275:SF6">
    <property type="entry name" value="NAD KINASE 2, CHLOROPLASTIC"/>
    <property type="match status" value="1"/>
</dbReference>
<evidence type="ECO:0000256" key="1">
    <source>
        <dbReference type="ARBA" id="ARBA00010995"/>
    </source>
</evidence>
<dbReference type="InterPro" id="IPR016130">
    <property type="entry name" value="Tyr_Pase_AS"/>
</dbReference>
<dbReference type="KEGG" id="mis:MICPUN_64658"/>
<dbReference type="InParanoid" id="C1EIQ0"/>
<evidence type="ECO:0000259" key="9">
    <source>
        <dbReference type="PROSITE" id="PS50056"/>
    </source>
</evidence>
<dbReference type="InterPro" id="IPR016064">
    <property type="entry name" value="NAD/diacylglycerol_kinase_sf"/>
</dbReference>
<dbReference type="Pfam" id="PF01513">
    <property type="entry name" value="NAD_kinase"/>
    <property type="match status" value="1"/>
</dbReference>
<keyword evidence="2" id="KW-0808">Transferase</keyword>
<dbReference type="Proteomes" id="UP000002009">
    <property type="component" value="Chromosome 16"/>
</dbReference>
<evidence type="ECO:0000256" key="7">
    <source>
        <dbReference type="ARBA" id="ARBA00023027"/>
    </source>
</evidence>
<dbReference type="InterPro" id="IPR017437">
    <property type="entry name" value="ATP-NAD_kinase_PpnK-typ_C"/>
</dbReference>
<dbReference type="InterPro" id="IPR017438">
    <property type="entry name" value="ATP-NAD_kinase_N"/>
</dbReference>
<accession>C1EIQ0</accession>
<dbReference type="GO" id="GO:0005524">
    <property type="term" value="F:ATP binding"/>
    <property type="evidence" value="ECO:0007669"/>
    <property type="project" value="UniProtKB-KW"/>
</dbReference>
<dbReference type="SUPFAM" id="SSF52799">
    <property type="entry name" value="(Phosphotyrosine protein) phosphatases II"/>
    <property type="match status" value="1"/>
</dbReference>
<evidence type="ECO:0000256" key="5">
    <source>
        <dbReference type="ARBA" id="ARBA00022840"/>
    </source>
</evidence>
<keyword evidence="7" id="KW-0520">NAD</keyword>
<evidence type="ECO:0000256" key="8">
    <source>
        <dbReference type="SAM" id="MobiDB-lite"/>
    </source>
</evidence>
<dbReference type="InterPro" id="IPR000387">
    <property type="entry name" value="Tyr_Pase_dom"/>
</dbReference>
<feature type="compositionally biased region" description="Basic and acidic residues" evidence="8">
    <location>
        <begin position="12"/>
        <end position="23"/>
    </location>
</feature>
<gene>
    <name evidence="10" type="ORF">MICPUN_64658</name>
</gene>
<dbReference type="GO" id="GO:0019674">
    <property type="term" value="P:NAD+ metabolic process"/>
    <property type="evidence" value="ECO:0007669"/>
    <property type="project" value="InterPro"/>
</dbReference>
<dbReference type="OMA" id="SCWRISR"/>
<dbReference type="HAMAP" id="MF_00361">
    <property type="entry name" value="NAD_kinase"/>
    <property type="match status" value="1"/>
</dbReference>
<dbReference type="Pfam" id="PF22741">
    <property type="entry name" value="PTP-NADK"/>
    <property type="match status" value="1"/>
</dbReference>
<evidence type="ECO:0000313" key="10">
    <source>
        <dbReference type="EMBL" id="ACO67901.1"/>
    </source>
</evidence>
<dbReference type="SUPFAM" id="SSF111331">
    <property type="entry name" value="NAD kinase/diacylglycerol kinase-like"/>
    <property type="match status" value="1"/>
</dbReference>
<evidence type="ECO:0000256" key="2">
    <source>
        <dbReference type="ARBA" id="ARBA00022679"/>
    </source>
</evidence>
<dbReference type="Pfam" id="PF20143">
    <property type="entry name" value="NAD_kinase_C"/>
    <property type="match status" value="1"/>
</dbReference>
<keyword evidence="11" id="KW-1185">Reference proteome</keyword>
<dbReference type="GO" id="GO:0016787">
    <property type="term" value="F:hydrolase activity"/>
    <property type="evidence" value="ECO:0007669"/>
    <property type="project" value="UniProtKB-ARBA"/>
</dbReference>
<feature type="region of interest" description="Disordered" evidence="8">
    <location>
        <begin position="947"/>
        <end position="988"/>
    </location>
</feature>
<feature type="compositionally biased region" description="Basic and acidic residues" evidence="8">
    <location>
        <begin position="947"/>
        <end position="962"/>
    </location>
</feature>
<dbReference type="PANTHER" id="PTHR20275">
    <property type="entry name" value="NAD KINASE"/>
    <property type="match status" value="1"/>
</dbReference>
<dbReference type="PROSITE" id="PS00383">
    <property type="entry name" value="TYR_PHOSPHATASE_1"/>
    <property type="match status" value="1"/>
</dbReference>
<dbReference type="eggNOG" id="KOG2178">
    <property type="taxonomic scope" value="Eukaryota"/>
</dbReference>
<dbReference type="Gene3D" id="3.90.190.10">
    <property type="entry name" value="Protein tyrosine phosphatase superfamily"/>
    <property type="match status" value="1"/>
</dbReference>
<dbReference type="InterPro" id="IPR029021">
    <property type="entry name" value="Prot-tyrosine_phosphatase-like"/>
</dbReference>
<dbReference type="RefSeq" id="XP_002506643.1">
    <property type="nucleotide sequence ID" value="XM_002506597.1"/>
</dbReference>
<dbReference type="AlphaFoldDB" id="C1EIQ0"/>
<name>C1EIQ0_MICCC</name>
<reference evidence="10 11" key="1">
    <citation type="journal article" date="2009" name="Science">
        <title>Green evolution and dynamic adaptations revealed by genomes of the marine picoeukaryotes Micromonas.</title>
        <authorList>
            <person name="Worden A.Z."/>
            <person name="Lee J.H."/>
            <person name="Mock T."/>
            <person name="Rouze P."/>
            <person name="Simmons M.P."/>
            <person name="Aerts A.L."/>
            <person name="Allen A.E."/>
            <person name="Cuvelier M.L."/>
            <person name="Derelle E."/>
            <person name="Everett M.V."/>
            <person name="Foulon E."/>
            <person name="Grimwood J."/>
            <person name="Gundlach H."/>
            <person name="Henrissat B."/>
            <person name="Napoli C."/>
            <person name="McDonald S.M."/>
            <person name="Parker M.S."/>
            <person name="Rombauts S."/>
            <person name="Salamov A."/>
            <person name="Von Dassow P."/>
            <person name="Badger J.H."/>
            <person name="Coutinho P.M."/>
            <person name="Demir E."/>
            <person name="Dubchak I."/>
            <person name="Gentemann C."/>
            <person name="Eikrem W."/>
            <person name="Gready J.E."/>
            <person name="John U."/>
            <person name="Lanier W."/>
            <person name="Lindquist E.A."/>
            <person name="Lucas S."/>
            <person name="Mayer K.F."/>
            <person name="Moreau H."/>
            <person name="Not F."/>
            <person name="Otillar R."/>
            <person name="Panaud O."/>
            <person name="Pangilinan J."/>
            <person name="Paulsen I."/>
            <person name="Piegu B."/>
            <person name="Poliakov A."/>
            <person name="Robbens S."/>
            <person name="Schmutz J."/>
            <person name="Toulza E."/>
            <person name="Wyss T."/>
            <person name="Zelensky A."/>
            <person name="Zhou K."/>
            <person name="Armbrust E.V."/>
            <person name="Bhattacharya D."/>
            <person name="Goodenough U.W."/>
            <person name="Van de Peer Y."/>
            <person name="Grigoriev I.V."/>
        </authorList>
    </citation>
    <scope>NUCLEOTIDE SEQUENCE [LARGE SCALE GENOMIC DNA]</scope>
    <source>
        <strain evidence="11">RCC299 / NOUM17</strain>
    </source>
</reference>